<protein>
    <submittedName>
        <fullName evidence="1">Uncharacterized protein</fullName>
    </submittedName>
</protein>
<dbReference type="Proteomes" id="UP000807115">
    <property type="component" value="Chromosome 4"/>
</dbReference>
<dbReference type="AlphaFoldDB" id="A0A921UI88"/>
<proteinExistence type="predicted"/>
<accession>A0A921UI88</accession>
<sequence length="57" mass="6778">MTDILFVRRNLLIQHSPARLKRVILRVSPRTPHFASRRIKIICMCLGDFTFELKKIQ</sequence>
<gene>
    <name evidence="1" type="ORF">BDA96_04G121100</name>
</gene>
<reference evidence="1" key="2">
    <citation type="submission" date="2020-10" db="EMBL/GenBank/DDBJ databases">
        <authorList>
            <person name="Cooper E.A."/>
            <person name="Brenton Z.W."/>
            <person name="Flinn B.S."/>
            <person name="Jenkins J."/>
            <person name="Shu S."/>
            <person name="Flowers D."/>
            <person name="Luo F."/>
            <person name="Wang Y."/>
            <person name="Xia P."/>
            <person name="Barry K."/>
            <person name="Daum C."/>
            <person name="Lipzen A."/>
            <person name="Yoshinaga Y."/>
            <person name="Schmutz J."/>
            <person name="Saski C."/>
            <person name="Vermerris W."/>
            <person name="Kresovich S."/>
        </authorList>
    </citation>
    <scope>NUCLEOTIDE SEQUENCE</scope>
</reference>
<name>A0A921UI88_SORBI</name>
<evidence type="ECO:0000313" key="1">
    <source>
        <dbReference type="EMBL" id="KAG0532599.1"/>
    </source>
</evidence>
<reference evidence="1" key="1">
    <citation type="journal article" date="2019" name="BMC Genomics">
        <title>A new reference genome for Sorghum bicolor reveals high levels of sequence similarity between sweet and grain genotypes: implications for the genetics of sugar metabolism.</title>
        <authorList>
            <person name="Cooper E.A."/>
            <person name="Brenton Z.W."/>
            <person name="Flinn B.S."/>
            <person name="Jenkins J."/>
            <person name="Shu S."/>
            <person name="Flowers D."/>
            <person name="Luo F."/>
            <person name="Wang Y."/>
            <person name="Xia P."/>
            <person name="Barry K."/>
            <person name="Daum C."/>
            <person name="Lipzen A."/>
            <person name="Yoshinaga Y."/>
            <person name="Schmutz J."/>
            <person name="Saski C."/>
            <person name="Vermerris W."/>
            <person name="Kresovich S."/>
        </authorList>
    </citation>
    <scope>NUCLEOTIDE SEQUENCE</scope>
</reference>
<evidence type="ECO:0000313" key="2">
    <source>
        <dbReference type="Proteomes" id="UP000807115"/>
    </source>
</evidence>
<dbReference type="EMBL" id="CM027683">
    <property type="protein sequence ID" value="KAG0532599.1"/>
    <property type="molecule type" value="Genomic_DNA"/>
</dbReference>
<organism evidence="1 2">
    <name type="scientific">Sorghum bicolor</name>
    <name type="common">Sorghum</name>
    <name type="synonym">Sorghum vulgare</name>
    <dbReference type="NCBI Taxonomy" id="4558"/>
    <lineage>
        <taxon>Eukaryota</taxon>
        <taxon>Viridiplantae</taxon>
        <taxon>Streptophyta</taxon>
        <taxon>Embryophyta</taxon>
        <taxon>Tracheophyta</taxon>
        <taxon>Spermatophyta</taxon>
        <taxon>Magnoliopsida</taxon>
        <taxon>Liliopsida</taxon>
        <taxon>Poales</taxon>
        <taxon>Poaceae</taxon>
        <taxon>PACMAD clade</taxon>
        <taxon>Panicoideae</taxon>
        <taxon>Andropogonodae</taxon>
        <taxon>Andropogoneae</taxon>
        <taxon>Sorghinae</taxon>
        <taxon>Sorghum</taxon>
    </lineage>
</organism>
<comment type="caution">
    <text evidence="1">The sequence shown here is derived from an EMBL/GenBank/DDBJ whole genome shotgun (WGS) entry which is preliminary data.</text>
</comment>